<dbReference type="SUPFAM" id="SSF56988">
    <property type="entry name" value="Anthrax protective antigen"/>
    <property type="match status" value="2"/>
</dbReference>
<dbReference type="SMART" id="SM00758">
    <property type="entry name" value="PA14"/>
    <property type="match status" value="2"/>
</dbReference>
<dbReference type="InterPro" id="IPR022385">
    <property type="entry name" value="Rhs_assc_core"/>
</dbReference>
<dbReference type="NCBIfam" id="TIGR01643">
    <property type="entry name" value="YD_repeat_2x"/>
    <property type="match status" value="2"/>
</dbReference>
<dbReference type="Proteomes" id="UP000215563">
    <property type="component" value="Unassembled WGS sequence"/>
</dbReference>
<dbReference type="InterPro" id="IPR037524">
    <property type="entry name" value="PA14/GLEYA"/>
</dbReference>
<dbReference type="Gene3D" id="2.60.40.10">
    <property type="entry name" value="Immunoglobulins"/>
    <property type="match status" value="1"/>
</dbReference>
<dbReference type="Gene3D" id="2.180.10.10">
    <property type="entry name" value="RHS repeat-associated core"/>
    <property type="match status" value="1"/>
</dbReference>
<evidence type="ECO:0000259" key="3">
    <source>
        <dbReference type="PROSITE" id="PS51820"/>
    </source>
</evidence>
<dbReference type="PANTHER" id="PTHR32305:SF15">
    <property type="entry name" value="PROTEIN RHSA-RELATED"/>
    <property type="match status" value="1"/>
</dbReference>
<dbReference type="NCBIfam" id="TIGR03696">
    <property type="entry name" value="Rhs_assc_core"/>
    <property type="match status" value="1"/>
</dbReference>
<organism evidence="4 5">
    <name type="scientific">Amycolatopsis alba DSM 44262</name>
    <dbReference type="NCBI Taxonomy" id="1125972"/>
    <lineage>
        <taxon>Bacteria</taxon>
        <taxon>Bacillati</taxon>
        <taxon>Actinomycetota</taxon>
        <taxon>Actinomycetes</taxon>
        <taxon>Pseudonocardiales</taxon>
        <taxon>Pseudonocardiaceae</taxon>
        <taxon>Amycolatopsis</taxon>
    </lineage>
</organism>
<keyword evidence="2" id="KW-0732">Signal</keyword>
<sequence>MLMFAGGRARARALVLTVLIALCASLTQTVVTPQRSEAAEVPRDLPMMPPLAPRDDSAKAATPGQAPVMQEPAADFTPLAGGRAPRARDGSAPETSLVSPVDQAVVATETPTLQVVAVGSGVLYCFKVSTGVDGRSGSVVDSGCLSTPQWTVPLHVLHDGGKYSWTVGTATPGGRPETVTPPKWVGHFTVNQRVGDPGPSPTDVLGPATVNLFNGNVHVEAAGPKFESVGGAAGVTFTYNSRQGEPRGVRASYFNDSRHAGVPDDVPVMVRGEPQVNLDWGNMWSDVPENFPWREDPMPPALNKDWFVIRWEGYFRASATGDFRFAGGHADGAKMWVGDKLVYDNPNPAAIGDDFLQPGPRQEREVALTAGQRVPIKIELYHRSKERPRMVLWAKSTTGPDNQRSHSLPPKIVPTEWLYSADPPQLPGGWTLGLAGSGYSKAEMLDGSVVLTDNAGGKHTWGKVSTGGYQPPAGEDGVLAFDAGGRISVTQAGSMSVFNVDGTLATVASVQDSKKPAALQYLYSGSIPRLTQIKDPVSDRAHELFYNTDGSDRCYGGVPRPKGADAAPAQQLCRIRYWDGTETRLWYVLDSLGRIENPGADIRDMNYTNELRAKQAFDYARNDEERQKAKDSLGPLAEFRDGVAYDWVARQPSLENWGTERTVIDYGAFVERPWQPARARVVRILAPFADGRLAAGPRPGRTYSHDLDNRRAFVGVSGVEDFQRSRTVTYDDAGRALTVTDADGVTAKMEWNAKDKSVASADGKGRRISNVYDHADRLTDSYGPGPASCFAGEVPTPTCAATLPHRRLGYDGGMAGLQAELYDNPFLAGPPVVWQTGIGTGDGSLVGNWGGTRPVATTGGWSGRFTGEMRFPAAGTYEVGFTATDGVRLWIDDFLVVDSWTDKPGAAVSGSYRNTTAGSLHRIRVDYYNRAGDTGALNFTWTPPGAQTPVTVPGTNLAPRYGHETSKITDSSSGGSVERAPATKTVAGYSDPEHGIDPVFGLQVSTTADPSGLALTKRNTFEQPGTGYLRRLAEALPGGDLADPGKRGTSSYYNGSETRANPCDAKSAAVSQGGMAKTLTAAKNADGSANTAEQVYNAAGQTVATRVNSEPWLCITYDSRGRVAKKAFPAMDGQQPRTITYDYAVGGDPLVKKISDAGGSTTSVIDLLGQVVSYTDANGVVSTSKYDIAGRKLSETSTVKGVTSSLNYRWSNASRLTRLDLDGVAVATPGYDAGVLRNVGYGNTSKLAIDHNDAGALTAVSWAVSGSTVTDTVVRSRDQRITDDTVTDTAAPNTSYRSAYTYDGVGRLVAAIVPHHQLTYAYDGDGGCGPNPRAGSNTNRTRFTDSRGGALAVSTGYCYDNADRLLSTSGGTALAFAYDVYGNATKVGTDTLGYDSTRRHVSTTTAAGRSVTYTRDVTDRITARTVKDGAKAAQVTRYGYAADTGGPDLVLDSAGNLRQRVLKLPGGVVLTKNYDQAKATNWSYPNIHGDILFTADGTAARTGTIHLYDPFGQNIDPVTGAFGDIPISATAEGGMDFGWLGRHTVPVEHVGSQQALEMGARTYLPVLGRFLQTDPISGGSANNYDYVNGDPVNSFDLTGEMPGVNALEVLGLALPVVPTGRTDFFGKVEWLPPGHPNAHEGGTILIVPTDTGRQVALLTTNPLLEAINTPRQLQAAAFASFAPGLSGAMTAWQAWSEFKDKALAAGAPKDLVESDSTFQQFLCHWLAAEWMDNGRSSWNLDPARNDIGTGRCITAGCNPE</sequence>
<feature type="compositionally biased region" description="Polar residues" evidence="1">
    <location>
        <begin position="1048"/>
        <end position="1059"/>
    </location>
</feature>
<evidence type="ECO:0000313" key="5">
    <source>
        <dbReference type="Proteomes" id="UP000215563"/>
    </source>
</evidence>
<dbReference type="PANTHER" id="PTHR32305">
    <property type="match status" value="1"/>
</dbReference>
<dbReference type="GO" id="GO:0005975">
    <property type="term" value="P:carbohydrate metabolic process"/>
    <property type="evidence" value="ECO:0007669"/>
    <property type="project" value="UniProtKB-ARBA"/>
</dbReference>
<evidence type="ECO:0000256" key="2">
    <source>
        <dbReference type="SAM" id="SignalP"/>
    </source>
</evidence>
<gene>
    <name evidence="4" type="ORF">CFP75_20690</name>
</gene>
<dbReference type="Pfam" id="PF07691">
    <property type="entry name" value="PA14"/>
    <property type="match status" value="2"/>
</dbReference>
<feature type="region of interest" description="Disordered" evidence="1">
    <location>
        <begin position="1037"/>
        <end position="1062"/>
    </location>
</feature>
<dbReference type="PROSITE" id="PS51820">
    <property type="entry name" value="PA14"/>
    <property type="match status" value="2"/>
</dbReference>
<dbReference type="InterPro" id="IPR013783">
    <property type="entry name" value="Ig-like_fold"/>
</dbReference>
<dbReference type="InterPro" id="IPR050708">
    <property type="entry name" value="T6SS_VgrG/RHS"/>
</dbReference>
<accession>A0A229RQY3</accession>
<keyword evidence="5" id="KW-1185">Reference proteome</keyword>
<dbReference type="InterPro" id="IPR011658">
    <property type="entry name" value="PA14_dom"/>
</dbReference>
<feature type="domain" description="PA14" evidence="3">
    <location>
        <begin position="244"/>
        <end position="408"/>
    </location>
</feature>
<reference evidence="4 5" key="1">
    <citation type="submission" date="2017-07" db="EMBL/GenBank/DDBJ databases">
        <title>Amycolatopsis alba DSM 44262 Genome sequencing and assembly.</title>
        <authorList>
            <person name="Kaur N."/>
            <person name="Mayilraj S."/>
        </authorList>
    </citation>
    <scope>NUCLEOTIDE SEQUENCE [LARGE SCALE GENOMIC DNA]</scope>
    <source>
        <strain evidence="4 5">DSM 44262</strain>
    </source>
</reference>
<feature type="signal peptide" evidence="2">
    <location>
        <begin position="1"/>
        <end position="29"/>
    </location>
</feature>
<dbReference type="InterPro" id="IPR006530">
    <property type="entry name" value="YD"/>
</dbReference>
<evidence type="ECO:0000313" key="4">
    <source>
        <dbReference type="EMBL" id="OXM48879.1"/>
    </source>
</evidence>
<dbReference type="Pfam" id="PF10783">
    <property type="entry name" value="DUF2599"/>
    <property type="match status" value="1"/>
</dbReference>
<evidence type="ECO:0000256" key="1">
    <source>
        <dbReference type="SAM" id="MobiDB-lite"/>
    </source>
</evidence>
<proteinExistence type="predicted"/>
<dbReference type="InterPro" id="IPR019719">
    <property type="entry name" value="DUF2599"/>
</dbReference>
<feature type="region of interest" description="Disordered" evidence="1">
    <location>
        <begin position="32"/>
        <end position="66"/>
    </location>
</feature>
<dbReference type="EMBL" id="NMQU01000057">
    <property type="protein sequence ID" value="OXM48879.1"/>
    <property type="molecule type" value="Genomic_DNA"/>
</dbReference>
<comment type="caution">
    <text evidence="4">The sequence shown here is derived from an EMBL/GenBank/DDBJ whole genome shotgun (WGS) entry which is preliminary data.</text>
</comment>
<dbReference type="OrthoDB" id="5994822at2"/>
<feature type="domain" description="PA14" evidence="3">
    <location>
        <begin position="812"/>
        <end position="956"/>
    </location>
</feature>
<feature type="chain" id="PRO_5039378108" evidence="2">
    <location>
        <begin position="30"/>
        <end position="1760"/>
    </location>
</feature>
<dbReference type="Gene3D" id="3.90.182.10">
    <property type="entry name" value="Toxin - Anthrax Protective Antigen,domain 1"/>
    <property type="match status" value="2"/>
</dbReference>
<protein>
    <submittedName>
        <fullName evidence="4">DUF2599 domain-containing protein</fullName>
    </submittedName>
</protein>
<name>A0A229RQY3_AMYAL</name>